<protein>
    <recommendedName>
        <fullName evidence="7">Putative tartrate transporter</fullName>
    </recommendedName>
</protein>
<evidence type="ECO:0000256" key="1">
    <source>
        <dbReference type="ARBA" id="ARBA00004651"/>
    </source>
</evidence>
<feature type="transmembrane region" description="Helical" evidence="8">
    <location>
        <begin position="366"/>
        <end position="391"/>
    </location>
</feature>
<dbReference type="InterPro" id="IPR020846">
    <property type="entry name" value="MFS_dom"/>
</dbReference>
<dbReference type="FunFam" id="1.20.1250.20:FF:000126">
    <property type="entry name" value="MFS transporter permease"/>
    <property type="match status" value="1"/>
</dbReference>
<evidence type="ECO:0000256" key="5">
    <source>
        <dbReference type="ARBA" id="ARBA00023136"/>
    </source>
</evidence>
<comment type="subcellular location">
    <subcellularLocation>
        <location evidence="1">Cell membrane</location>
        <topology evidence="1">Multi-pass membrane protein</topology>
    </subcellularLocation>
</comment>
<evidence type="ECO:0000256" key="7">
    <source>
        <dbReference type="ARBA" id="ARBA00074139"/>
    </source>
</evidence>
<feature type="transmembrane region" description="Helical" evidence="8">
    <location>
        <begin position="403"/>
        <end position="422"/>
    </location>
</feature>
<feature type="transmembrane region" description="Helical" evidence="8">
    <location>
        <begin position="313"/>
        <end position="332"/>
    </location>
</feature>
<dbReference type="Gene3D" id="1.20.1250.20">
    <property type="entry name" value="MFS general substrate transporter like domains"/>
    <property type="match status" value="2"/>
</dbReference>
<proteinExistence type="predicted"/>
<keyword evidence="11" id="KW-1185">Reference proteome</keyword>
<accession>A0AAD1IP94</accession>
<dbReference type="CDD" id="cd17319">
    <property type="entry name" value="MFS_ExuT_GudP_like"/>
    <property type="match status" value="1"/>
</dbReference>
<dbReference type="EMBL" id="AP022586">
    <property type="protein sequence ID" value="BBY18188.1"/>
    <property type="molecule type" value="Genomic_DNA"/>
</dbReference>
<feature type="transmembrane region" description="Helical" evidence="8">
    <location>
        <begin position="12"/>
        <end position="28"/>
    </location>
</feature>
<feature type="transmembrane region" description="Helical" evidence="8">
    <location>
        <begin position="139"/>
        <end position="162"/>
    </location>
</feature>
<gene>
    <name evidence="10" type="ORF">MLIT_37800</name>
</gene>
<reference evidence="10 11" key="1">
    <citation type="journal article" date="2019" name="Emerg. Microbes Infect.">
        <title>Comprehensive subspecies identification of 175 nontuberculous mycobacteria species based on 7547 genomic profiles.</title>
        <authorList>
            <person name="Matsumoto Y."/>
            <person name="Kinjo T."/>
            <person name="Motooka D."/>
            <person name="Nabeya D."/>
            <person name="Jung N."/>
            <person name="Uechi K."/>
            <person name="Horii T."/>
            <person name="Iida T."/>
            <person name="Fujita J."/>
            <person name="Nakamura S."/>
        </authorList>
    </citation>
    <scope>NUCLEOTIDE SEQUENCE [LARGE SCALE GENOMIC DNA]</scope>
    <source>
        <strain evidence="10 11">JCM 17423</strain>
    </source>
</reference>
<keyword evidence="2" id="KW-0813">Transport</keyword>
<keyword evidence="4 8" id="KW-1133">Transmembrane helix</keyword>
<feature type="transmembrane region" description="Helical" evidence="8">
    <location>
        <begin position="174"/>
        <end position="196"/>
    </location>
</feature>
<dbReference type="PROSITE" id="PS50850">
    <property type="entry name" value="MFS"/>
    <property type="match status" value="1"/>
</dbReference>
<dbReference type="InterPro" id="IPR036259">
    <property type="entry name" value="MFS_trans_sf"/>
</dbReference>
<feature type="domain" description="Major facilitator superfamily (MFS) profile" evidence="9">
    <location>
        <begin position="15"/>
        <end position="427"/>
    </location>
</feature>
<evidence type="ECO:0000313" key="10">
    <source>
        <dbReference type="EMBL" id="BBY18188.1"/>
    </source>
</evidence>
<evidence type="ECO:0000256" key="8">
    <source>
        <dbReference type="SAM" id="Phobius"/>
    </source>
</evidence>
<dbReference type="InterPro" id="IPR011701">
    <property type="entry name" value="MFS"/>
</dbReference>
<name>A0AAD1IP94_9MYCO</name>
<dbReference type="Pfam" id="PF07690">
    <property type="entry name" value="MFS_1"/>
    <property type="match status" value="1"/>
</dbReference>
<evidence type="ECO:0000256" key="6">
    <source>
        <dbReference type="ARBA" id="ARBA00058119"/>
    </source>
</evidence>
<dbReference type="Proteomes" id="UP000466607">
    <property type="component" value="Chromosome"/>
</dbReference>
<evidence type="ECO:0000256" key="3">
    <source>
        <dbReference type="ARBA" id="ARBA00022692"/>
    </source>
</evidence>
<organism evidence="10 11">
    <name type="scientific">Mycolicibacterium litorale</name>
    <dbReference type="NCBI Taxonomy" id="758802"/>
    <lineage>
        <taxon>Bacteria</taxon>
        <taxon>Bacillati</taxon>
        <taxon>Actinomycetota</taxon>
        <taxon>Actinomycetes</taxon>
        <taxon>Mycobacteriales</taxon>
        <taxon>Mycobacteriaceae</taxon>
        <taxon>Mycolicibacterium</taxon>
    </lineage>
</organism>
<dbReference type="PANTHER" id="PTHR43791:SF36">
    <property type="entry name" value="TRANSPORTER, PUTATIVE (AFU_ORTHOLOGUE AFUA_6G08340)-RELATED"/>
    <property type="match status" value="1"/>
</dbReference>
<dbReference type="FunFam" id="1.20.1250.20:FF:000018">
    <property type="entry name" value="MFS transporter permease"/>
    <property type="match status" value="1"/>
</dbReference>
<dbReference type="GO" id="GO:0022857">
    <property type="term" value="F:transmembrane transporter activity"/>
    <property type="evidence" value="ECO:0007669"/>
    <property type="project" value="InterPro"/>
</dbReference>
<dbReference type="GO" id="GO:0005886">
    <property type="term" value="C:plasma membrane"/>
    <property type="evidence" value="ECO:0007669"/>
    <property type="project" value="UniProtKB-SubCell"/>
</dbReference>
<feature type="transmembrane region" description="Helical" evidence="8">
    <location>
        <begin position="338"/>
        <end position="359"/>
    </location>
</feature>
<comment type="function">
    <text evidence="6">Component of the tartrate utilization system and may allow entry of tartrate and tartrate dehydrogenase.</text>
</comment>
<evidence type="ECO:0000256" key="4">
    <source>
        <dbReference type="ARBA" id="ARBA00022989"/>
    </source>
</evidence>
<sequence length="435" mass="46259">MTSGHGTVRKVMWRTVPILMALYFVNYLDRTNLGIAKADISEHLQLSATMFGFASGIFFIGYVLVEVPSNLALHRFGARRWLARIAVSWGIVVVAIGFAPNAATLLVLRFLLGVAEAGLFPGVIFYLSRWFPGAYRARVVAMFMLASPIAAAVGTPVGAWLIDVGDGLFGLAGWQFLMICSGLPAIVLGVVCWFSLTDRPADATWLPDDEKRWLTDVLAAEEREVGDRFDVPLRRALTSPRVWALAVVYFGVAYGLYALAFFLPSIIAGFRESFGLTLSIEQVGLITAIPYAFAAVAMFLWSRHADRTGGHAGHVAAPMLLGGLAIPVALYLDSPVLVMIPVTLAAMGVFSAIPSFWALPSRFLTGAAAAGAIGLINSVGNLGGFAAPYLTGALDDLLGSPRAGMWAVGVMMVLSAAVVLALRAAPDRVAKPVGG</sequence>
<evidence type="ECO:0000313" key="11">
    <source>
        <dbReference type="Proteomes" id="UP000466607"/>
    </source>
</evidence>
<evidence type="ECO:0000259" key="9">
    <source>
        <dbReference type="PROSITE" id="PS50850"/>
    </source>
</evidence>
<feature type="transmembrane region" description="Helical" evidence="8">
    <location>
        <begin position="283"/>
        <end position="301"/>
    </location>
</feature>
<keyword evidence="5 8" id="KW-0472">Membrane</keyword>
<dbReference type="PANTHER" id="PTHR43791">
    <property type="entry name" value="PERMEASE-RELATED"/>
    <property type="match status" value="1"/>
</dbReference>
<dbReference type="SUPFAM" id="SSF103473">
    <property type="entry name" value="MFS general substrate transporter"/>
    <property type="match status" value="1"/>
</dbReference>
<feature type="transmembrane region" description="Helical" evidence="8">
    <location>
        <begin position="242"/>
        <end position="263"/>
    </location>
</feature>
<evidence type="ECO:0000256" key="2">
    <source>
        <dbReference type="ARBA" id="ARBA00022448"/>
    </source>
</evidence>
<dbReference type="AlphaFoldDB" id="A0AAD1IP94"/>
<keyword evidence="3 8" id="KW-0812">Transmembrane</keyword>
<feature type="transmembrane region" description="Helical" evidence="8">
    <location>
        <begin position="48"/>
        <end position="69"/>
    </location>
</feature>
<feature type="transmembrane region" description="Helical" evidence="8">
    <location>
        <begin position="106"/>
        <end position="127"/>
    </location>
</feature>
<feature type="transmembrane region" description="Helical" evidence="8">
    <location>
        <begin position="81"/>
        <end position="100"/>
    </location>
</feature>